<accession>A0A0D9ZTA0</accession>
<dbReference type="Gramene" id="OGLUM05G00680.1">
    <property type="protein sequence ID" value="OGLUM05G00680.1"/>
    <property type="gene ID" value="OGLUM05G00680"/>
</dbReference>
<feature type="domain" description="DUF6598" evidence="2">
    <location>
        <begin position="107"/>
        <end position="340"/>
    </location>
</feature>
<dbReference type="EnsemblPlants" id="OGLUM05G00680.1">
    <property type="protein sequence ID" value="OGLUM05G00680.1"/>
    <property type="gene ID" value="OGLUM05G00680"/>
</dbReference>
<reference evidence="3" key="2">
    <citation type="submission" date="2018-05" db="EMBL/GenBank/DDBJ databases">
        <title>OgluRS3 (Oryza glumaepatula Reference Sequence Version 3).</title>
        <authorList>
            <person name="Zhang J."/>
            <person name="Kudrna D."/>
            <person name="Lee S."/>
            <person name="Talag J."/>
            <person name="Welchert J."/>
            <person name="Wing R.A."/>
        </authorList>
    </citation>
    <scope>NUCLEOTIDE SEQUENCE [LARGE SCALE GENOMIC DNA]</scope>
</reference>
<dbReference type="eggNOG" id="ENOG502R521">
    <property type="taxonomic scope" value="Eukaryota"/>
</dbReference>
<feature type="domain" description="DUF6598" evidence="2">
    <location>
        <begin position="344"/>
        <end position="471"/>
    </location>
</feature>
<dbReference type="STRING" id="40148.A0A0D9ZTA0"/>
<dbReference type="PANTHER" id="PTHR33065">
    <property type="entry name" value="OS07G0486400 PROTEIN"/>
    <property type="match status" value="1"/>
</dbReference>
<feature type="region of interest" description="Disordered" evidence="1">
    <location>
        <begin position="25"/>
        <end position="47"/>
    </location>
</feature>
<dbReference type="Proteomes" id="UP000026961">
    <property type="component" value="Chromosome 5"/>
</dbReference>
<dbReference type="HOGENOM" id="CLU_030845_4_0_1"/>
<dbReference type="PANTHER" id="PTHR33065:SF163">
    <property type="entry name" value="OS05G0112700 PROTEIN"/>
    <property type="match status" value="1"/>
</dbReference>
<evidence type="ECO:0000256" key="1">
    <source>
        <dbReference type="SAM" id="MobiDB-lite"/>
    </source>
</evidence>
<sequence length="473" mass="53759">MAEPEQQQVEEEGFDLPRRRRRWKRREESLKPQRERQMTSTEAKERWARRKELSSKLFEYDPKTGTSFYTRAWFLDLTTFDLDKETQHGPMRFADSIIKEDHQFTSSLNVLSVKILSSDVGYPINLYGTVIVRDILDFNCITIFRRNRDNCQVIQSENEDLILTGPSRGIVFWGEIFFEINLKIREDEECIDREFSKGLVDMKIYFIESQPKIVSETLESRLSEVELVFNCVKKALEGTVEIKILSDAQVFHGKITACTTNVPNHAVLLYDSDVVGCSTAVGDDRVIQLLRRVVVVSVNEMLILNIHAQNDNVSSGCSLELSPFTRGSDEEEISCGLCKMRRFMTGPTRGLLVQDAVYFEVDLSIKDDRLRGKRKGHSKGLLMIDGIQSTVELRYAVVKEAVEATVEIKAVEGCFSGEVAACTTNIQDGVVLLDSTITCCVMDDNGDVQLSRRVMAVQCKEKLLLTVVNQDDM</sequence>
<protein>
    <recommendedName>
        <fullName evidence="2">DUF6598 domain-containing protein</fullName>
    </recommendedName>
</protein>
<dbReference type="AlphaFoldDB" id="A0A0D9ZTA0"/>
<dbReference type="Pfam" id="PF20241">
    <property type="entry name" value="DUF6598"/>
    <property type="match status" value="2"/>
</dbReference>
<proteinExistence type="predicted"/>
<evidence type="ECO:0000313" key="3">
    <source>
        <dbReference type="EnsemblPlants" id="OGLUM05G00680.1"/>
    </source>
</evidence>
<dbReference type="InterPro" id="IPR046533">
    <property type="entry name" value="DUF6598"/>
</dbReference>
<keyword evidence="4" id="KW-1185">Reference proteome</keyword>
<evidence type="ECO:0000259" key="2">
    <source>
        <dbReference type="Pfam" id="PF20241"/>
    </source>
</evidence>
<organism evidence="3">
    <name type="scientific">Oryza glumipatula</name>
    <dbReference type="NCBI Taxonomy" id="40148"/>
    <lineage>
        <taxon>Eukaryota</taxon>
        <taxon>Viridiplantae</taxon>
        <taxon>Streptophyta</taxon>
        <taxon>Embryophyta</taxon>
        <taxon>Tracheophyta</taxon>
        <taxon>Spermatophyta</taxon>
        <taxon>Magnoliopsida</taxon>
        <taxon>Liliopsida</taxon>
        <taxon>Poales</taxon>
        <taxon>Poaceae</taxon>
        <taxon>BOP clade</taxon>
        <taxon>Oryzoideae</taxon>
        <taxon>Oryzeae</taxon>
        <taxon>Oryzinae</taxon>
        <taxon>Oryza</taxon>
    </lineage>
</organism>
<name>A0A0D9ZTA0_9ORYZ</name>
<reference evidence="3" key="1">
    <citation type="submission" date="2015-04" db="UniProtKB">
        <authorList>
            <consortium name="EnsemblPlants"/>
        </authorList>
    </citation>
    <scope>IDENTIFICATION</scope>
</reference>
<evidence type="ECO:0000313" key="4">
    <source>
        <dbReference type="Proteomes" id="UP000026961"/>
    </source>
</evidence>